<dbReference type="EMBL" id="JAJAGQ010000005">
    <property type="protein sequence ID" value="KAJ8563116.1"/>
    <property type="molecule type" value="Genomic_DNA"/>
</dbReference>
<proteinExistence type="predicted"/>
<evidence type="ECO:0000259" key="2">
    <source>
        <dbReference type="Pfam" id="PF26214"/>
    </source>
</evidence>
<protein>
    <recommendedName>
        <fullName evidence="2">GT-1/4-like C-terminal domain-containing protein</fullName>
    </recommendedName>
</protein>
<organism evidence="3 4">
    <name type="scientific">Anisodus acutangulus</name>
    <dbReference type="NCBI Taxonomy" id="402998"/>
    <lineage>
        <taxon>Eukaryota</taxon>
        <taxon>Viridiplantae</taxon>
        <taxon>Streptophyta</taxon>
        <taxon>Embryophyta</taxon>
        <taxon>Tracheophyta</taxon>
        <taxon>Spermatophyta</taxon>
        <taxon>Magnoliopsida</taxon>
        <taxon>eudicotyledons</taxon>
        <taxon>Gunneridae</taxon>
        <taxon>Pentapetalae</taxon>
        <taxon>asterids</taxon>
        <taxon>lamiids</taxon>
        <taxon>Solanales</taxon>
        <taxon>Solanaceae</taxon>
        <taxon>Solanoideae</taxon>
        <taxon>Hyoscyameae</taxon>
        <taxon>Anisodus</taxon>
    </lineage>
</organism>
<sequence>MDPKSKENGSPSQNLEGSLDHDGHHLAITAADAESALEVSPLSWRVVLPGNGWSLTFNSAEQSNSFKGRVISVKWGDETKRIGIDGTAEAIREAIKSAFRLRTKRAFWLEDENSIVRAVDRDMPLRNYTLHVDEGLTIKICTSEEADDLPVQTEDKTFYSEDDFRDLLSRRGWTRLRENNGNRNIDRMDELCPGAVYRGGN</sequence>
<accession>A0A9Q1MLW8</accession>
<gene>
    <name evidence="3" type="ORF">K7X08_031568</name>
</gene>
<reference evidence="4" key="1">
    <citation type="journal article" date="2023" name="Proc. Natl. Acad. Sci. U.S.A.">
        <title>Genomic and structural basis for evolution of tropane alkaloid biosynthesis.</title>
        <authorList>
            <person name="Wanga Y.-J."/>
            <person name="Taina T."/>
            <person name="Yua J.-Y."/>
            <person name="Lia J."/>
            <person name="Xua B."/>
            <person name="Chenc J."/>
            <person name="D'Auriad J.C."/>
            <person name="Huanga J.-P."/>
            <person name="Huanga S.-X."/>
        </authorList>
    </citation>
    <scope>NUCLEOTIDE SEQUENCE [LARGE SCALE GENOMIC DNA]</scope>
    <source>
        <strain evidence="4">cv. KIB-2019</strain>
    </source>
</reference>
<dbReference type="Pfam" id="PF26214">
    <property type="entry name" value="Ubiquitin_GT-1"/>
    <property type="match status" value="2"/>
</dbReference>
<dbReference type="Proteomes" id="UP001152561">
    <property type="component" value="Unassembled WGS sequence"/>
</dbReference>
<dbReference type="OrthoDB" id="691673at2759"/>
<feature type="domain" description="GT-1/4-like C-terminal" evidence="2">
    <location>
        <begin position="69"/>
        <end position="129"/>
    </location>
</feature>
<comment type="caution">
    <text evidence="3">The sequence shown here is derived from an EMBL/GenBank/DDBJ whole genome shotgun (WGS) entry which is preliminary data.</text>
</comment>
<feature type="domain" description="GT-1/4-like C-terminal" evidence="2">
    <location>
        <begin position="134"/>
        <end position="199"/>
    </location>
</feature>
<feature type="region of interest" description="Disordered" evidence="1">
    <location>
        <begin position="1"/>
        <end position="20"/>
    </location>
</feature>
<evidence type="ECO:0000313" key="4">
    <source>
        <dbReference type="Proteomes" id="UP001152561"/>
    </source>
</evidence>
<evidence type="ECO:0000313" key="3">
    <source>
        <dbReference type="EMBL" id="KAJ8563116.1"/>
    </source>
</evidence>
<dbReference type="AlphaFoldDB" id="A0A9Q1MLW8"/>
<keyword evidence="4" id="KW-1185">Reference proteome</keyword>
<evidence type="ECO:0000256" key="1">
    <source>
        <dbReference type="SAM" id="MobiDB-lite"/>
    </source>
</evidence>
<dbReference type="InterPro" id="IPR058943">
    <property type="entry name" value="GT-1/4_C"/>
</dbReference>
<name>A0A9Q1MLW8_9SOLA</name>